<comment type="caution">
    <text evidence="4">The sequence shown here is derived from an EMBL/GenBank/DDBJ whole genome shotgun (WGS) entry which is preliminary data.</text>
</comment>
<keyword evidence="1" id="KW-0175">Coiled coil</keyword>
<dbReference type="EMBL" id="JBHTJZ010000062">
    <property type="protein sequence ID" value="MFD0961652.1"/>
    <property type="molecule type" value="Genomic_DNA"/>
</dbReference>
<evidence type="ECO:0000256" key="1">
    <source>
        <dbReference type="SAM" id="Coils"/>
    </source>
</evidence>
<dbReference type="Proteomes" id="UP001596989">
    <property type="component" value="Unassembled WGS sequence"/>
</dbReference>
<evidence type="ECO:0000259" key="3">
    <source>
        <dbReference type="PROSITE" id="PS51272"/>
    </source>
</evidence>
<feature type="domain" description="SLH" evidence="3">
    <location>
        <begin position="517"/>
        <end position="576"/>
    </location>
</feature>
<dbReference type="RefSeq" id="WP_377567431.1">
    <property type="nucleotide sequence ID" value="NZ_JBHTJZ010000062.1"/>
</dbReference>
<feature type="domain" description="SLH" evidence="3">
    <location>
        <begin position="642"/>
        <end position="697"/>
    </location>
</feature>
<dbReference type="PANTHER" id="PTHR43308">
    <property type="entry name" value="OUTER MEMBRANE PROTEIN ALPHA-RELATED"/>
    <property type="match status" value="1"/>
</dbReference>
<name>A0ABW3HVU1_9BACL</name>
<protein>
    <submittedName>
        <fullName evidence="4">S-layer homology domain-containing protein</fullName>
    </submittedName>
</protein>
<evidence type="ECO:0000313" key="4">
    <source>
        <dbReference type="EMBL" id="MFD0961652.1"/>
    </source>
</evidence>
<evidence type="ECO:0000313" key="5">
    <source>
        <dbReference type="Proteomes" id="UP001596989"/>
    </source>
</evidence>
<dbReference type="Pfam" id="PF00395">
    <property type="entry name" value="SLH"/>
    <property type="match status" value="3"/>
</dbReference>
<dbReference type="PROSITE" id="PS51272">
    <property type="entry name" value="SLH"/>
    <property type="match status" value="3"/>
</dbReference>
<organism evidence="4 5">
    <name type="scientific">Paenibacillus chungangensis</name>
    <dbReference type="NCBI Taxonomy" id="696535"/>
    <lineage>
        <taxon>Bacteria</taxon>
        <taxon>Bacillati</taxon>
        <taxon>Bacillota</taxon>
        <taxon>Bacilli</taxon>
        <taxon>Bacillales</taxon>
        <taxon>Paenibacillaceae</taxon>
        <taxon>Paenibacillus</taxon>
    </lineage>
</organism>
<feature type="signal peptide" evidence="2">
    <location>
        <begin position="1"/>
        <end position="22"/>
    </location>
</feature>
<keyword evidence="5" id="KW-1185">Reference proteome</keyword>
<sequence>MTLRRKIAASTIAASLAVTAFAGIPLSNKGLAEKLGASAVVYAADAFPSADVINKVKTLRDALIATNGLDEVNALRTAMQDLSMTDRQTIAESIINKLVSGFTGTEQDDLKVSLSNLLVDAIAITYDADLTKLEELRTNYHDDLQKIATAAEVDNLTVDDIVAYFLKVQDEVVDVVSSKSLLELKQLLSDAEGFNTIMEEALASITGSYHIEGIFLYYGVTTEDVRDAMNALKDAISDADLFENAALALYGAYSYIYDSSTVPPVGGGGAAPGEVEQLVTELEELKEKLENATDEEKAELIAEAVEKSQEVIETATTLKNLTAKIADGVKVYELDAKDIVKMLENVKKVADQLKETTGVELAPISLNIEIGEVSESGVSVSLTKEIIDAAVGTIVNGVNVTVNGLGLTIPFGGTFSDDLDLDIDWTEAEEGIVGGLPAASAIYDFNLSVGGENTTEFSRSIILDLPIHTTDSLDEELLTVAKVLPDGTLEIHGGRVTGTRIVENRPSFSSYVVVENKVSFEDVARVEAWAGRSIQVMAAKGAIIGKSEGKFAPDDKVTRAEFAKMLVRAFDLESNTAKEGFYDVSADDWFASYVAAAVETGIINGRSETRFAPEATITRAEMATMIARALGADDTIDVDAALADFSDADDILDTLKVGVAFAAANGIVEGKGEGKFAPNDNATRAQAAVIIHRALNK</sequence>
<feature type="coiled-coil region" evidence="1">
    <location>
        <begin position="275"/>
        <end position="302"/>
    </location>
</feature>
<evidence type="ECO:0000256" key="2">
    <source>
        <dbReference type="SAM" id="SignalP"/>
    </source>
</evidence>
<feature type="domain" description="SLH" evidence="3">
    <location>
        <begin position="577"/>
        <end position="640"/>
    </location>
</feature>
<dbReference type="PANTHER" id="PTHR43308:SF5">
    <property type="entry name" value="S-LAYER PROTEIN _ PEPTIDOGLYCAN ENDO-BETA-N-ACETYLGLUCOSAMINIDASE"/>
    <property type="match status" value="1"/>
</dbReference>
<reference evidence="5" key="1">
    <citation type="journal article" date="2019" name="Int. J. Syst. Evol. Microbiol.">
        <title>The Global Catalogue of Microorganisms (GCM) 10K type strain sequencing project: providing services to taxonomists for standard genome sequencing and annotation.</title>
        <authorList>
            <consortium name="The Broad Institute Genomics Platform"/>
            <consortium name="The Broad Institute Genome Sequencing Center for Infectious Disease"/>
            <person name="Wu L."/>
            <person name="Ma J."/>
        </authorList>
    </citation>
    <scope>NUCLEOTIDE SEQUENCE [LARGE SCALE GENOMIC DNA]</scope>
    <source>
        <strain evidence="5">CCUG 59129</strain>
    </source>
</reference>
<dbReference type="InterPro" id="IPR001119">
    <property type="entry name" value="SLH_dom"/>
</dbReference>
<dbReference type="InterPro" id="IPR051465">
    <property type="entry name" value="Cell_Envelope_Struct_Comp"/>
</dbReference>
<keyword evidence="2" id="KW-0732">Signal</keyword>
<gene>
    <name evidence="4" type="ORF">ACFQ2I_20090</name>
</gene>
<proteinExistence type="predicted"/>
<feature type="chain" id="PRO_5046440017" evidence="2">
    <location>
        <begin position="23"/>
        <end position="697"/>
    </location>
</feature>
<accession>A0ABW3HVU1</accession>